<dbReference type="FunFam" id="1.10.8.60:FF:000030">
    <property type="entry name" value="replication factor C subunit 3"/>
    <property type="match status" value="1"/>
</dbReference>
<dbReference type="OrthoDB" id="761538at2759"/>
<dbReference type="GO" id="GO:0003689">
    <property type="term" value="F:DNA clamp loader activity"/>
    <property type="evidence" value="ECO:0007669"/>
    <property type="project" value="TreeGrafter"/>
</dbReference>
<dbReference type="GO" id="GO:0006281">
    <property type="term" value="P:DNA repair"/>
    <property type="evidence" value="ECO:0007669"/>
    <property type="project" value="UniProtKB-ARBA"/>
</dbReference>
<comment type="similarity">
    <text evidence="3">Belongs to the activator 1 small subunits family.</text>
</comment>
<dbReference type="EMBL" id="FO082276">
    <property type="protein sequence ID" value="CCO15731.1"/>
    <property type="molecule type" value="Genomic_DNA"/>
</dbReference>
<dbReference type="SUPFAM" id="SSF52540">
    <property type="entry name" value="P-loop containing nucleoside triphosphate hydrolases"/>
    <property type="match status" value="1"/>
</dbReference>
<keyword evidence="6" id="KW-0812">Transmembrane</keyword>
<dbReference type="KEGG" id="bpg:Bathy03g00120"/>
<dbReference type="PANTHER" id="PTHR11669">
    <property type="entry name" value="REPLICATION FACTOR C / DNA POLYMERASE III GAMMA-TAU SUBUNIT"/>
    <property type="match status" value="1"/>
</dbReference>
<reference evidence="8 9" key="1">
    <citation type="submission" date="2011-10" db="EMBL/GenBank/DDBJ databases">
        <authorList>
            <person name="Genoscope - CEA"/>
        </authorList>
    </citation>
    <scope>NUCLEOTIDE SEQUENCE [LARGE SCALE GENOMIC DNA]</scope>
    <source>
        <strain evidence="8 9">RCC 1105</strain>
    </source>
</reference>
<evidence type="ECO:0000313" key="9">
    <source>
        <dbReference type="Proteomes" id="UP000198341"/>
    </source>
</evidence>
<dbReference type="RefSeq" id="XP_007514294.1">
    <property type="nucleotide sequence ID" value="XM_007514232.1"/>
</dbReference>
<organism evidence="8 9">
    <name type="scientific">Bathycoccus prasinos</name>
    <dbReference type="NCBI Taxonomy" id="41875"/>
    <lineage>
        <taxon>Eukaryota</taxon>
        <taxon>Viridiplantae</taxon>
        <taxon>Chlorophyta</taxon>
        <taxon>Mamiellophyceae</taxon>
        <taxon>Mamiellales</taxon>
        <taxon>Bathycoccaceae</taxon>
        <taxon>Bathycoccus</taxon>
    </lineage>
</organism>
<dbReference type="InterPro" id="IPR008921">
    <property type="entry name" value="DNA_pol3_clamp-load_cplx_C"/>
</dbReference>
<comment type="function">
    <text evidence="1">May be involved in DNA replication and thus regulate cell proliferation.</text>
</comment>
<dbReference type="Pfam" id="PF21960">
    <property type="entry name" value="RCF1-5-like_lid"/>
    <property type="match status" value="1"/>
</dbReference>
<evidence type="ECO:0000256" key="5">
    <source>
        <dbReference type="ARBA" id="ARBA00023242"/>
    </source>
</evidence>
<evidence type="ECO:0000259" key="7">
    <source>
        <dbReference type="SMART" id="SM00382"/>
    </source>
</evidence>
<keyword evidence="6" id="KW-1133">Transmembrane helix</keyword>
<dbReference type="GeneID" id="19016550"/>
<dbReference type="STRING" id="41875.K8ECM3"/>
<evidence type="ECO:0000256" key="4">
    <source>
        <dbReference type="ARBA" id="ARBA00022705"/>
    </source>
</evidence>
<accession>K8ECM3</accession>
<feature type="transmembrane region" description="Helical" evidence="6">
    <location>
        <begin position="20"/>
        <end position="40"/>
    </location>
</feature>
<dbReference type="Gene3D" id="1.10.8.60">
    <property type="match status" value="1"/>
</dbReference>
<proteinExistence type="inferred from homology"/>
<evidence type="ECO:0000256" key="2">
    <source>
        <dbReference type="ARBA" id="ARBA00004123"/>
    </source>
</evidence>
<keyword evidence="6" id="KW-0472">Membrane</keyword>
<keyword evidence="4" id="KW-0235">DNA replication</keyword>
<dbReference type="GO" id="GO:0005634">
    <property type="term" value="C:nucleus"/>
    <property type="evidence" value="ECO:0007669"/>
    <property type="project" value="UniProtKB-SubCell"/>
</dbReference>
<dbReference type="Pfam" id="PF13177">
    <property type="entry name" value="DNA_pol3_delta2"/>
    <property type="match status" value="1"/>
</dbReference>
<gene>
    <name evidence="8" type="ORF">Bathy03g00120</name>
</gene>
<protein>
    <submittedName>
        <fullName evidence="8">Replication factor C subunit 3</fullName>
    </submittedName>
</protein>
<dbReference type="Pfam" id="PF22534">
    <property type="entry name" value="RFC_C"/>
    <property type="match status" value="1"/>
</dbReference>
<dbReference type="SUPFAM" id="SSF48019">
    <property type="entry name" value="post-AAA+ oligomerization domain-like"/>
    <property type="match status" value="1"/>
</dbReference>
<name>K8ECM3_9CHLO</name>
<dbReference type="FunFam" id="3.40.50.300:FF:000136">
    <property type="entry name" value="Replication factor C subunit 5"/>
    <property type="match status" value="1"/>
</dbReference>
<dbReference type="InterPro" id="IPR003593">
    <property type="entry name" value="AAA+_ATPase"/>
</dbReference>
<dbReference type="GO" id="GO:0006271">
    <property type="term" value="P:DNA strand elongation involved in DNA replication"/>
    <property type="evidence" value="ECO:0007669"/>
    <property type="project" value="UniProtKB-ARBA"/>
</dbReference>
<dbReference type="InterPro" id="IPR050238">
    <property type="entry name" value="DNA_Rep/Repair_Clamp_Loader"/>
</dbReference>
<sequence>MHGGNIFVCVFLFFRLFRLFALRANFSSLSLLLLLCFSIITKNTSQNLISSYIMSLWVDKYRPIELNQCEHVNASVANHLKELVKDGDCPHLLFYGPSGSGKKSLVLALLSTIFGPGAHKTKVEQKTWKIDATSTRKIEVDLMTQSSNYHIEINPSDAGYKDRYVVQEVIKEMARSRPIDAQGNAGYKILVLTECDKLSKEAQHGLRRTMEKYSSACRLILIADSVNRVLEAVRSRCLPVRVAAPRAEDIEKVLYDIAAKEKLTLPPQLCSKVAVFAKRDLRRAILALEACRVANYPFKETQSVQTTDWELYIAQIAAEILAEQSPKRLLQVRGRIYELLVNCIPPTLIFQTLCFYLSKRLDDEMKHEVIRWAAQFEHKLQLGSKAIIHIEAFIAQFMATYKRKLISAFA</sequence>
<dbReference type="AlphaFoldDB" id="K8ECM3"/>
<dbReference type="SMART" id="SM00382">
    <property type="entry name" value="AAA"/>
    <property type="match status" value="1"/>
</dbReference>
<dbReference type="Proteomes" id="UP000198341">
    <property type="component" value="Chromosome 3"/>
</dbReference>
<keyword evidence="9" id="KW-1185">Reference proteome</keyword>
<dbReference type="GO" id="GO:0003677">
    <property type="term" value="F:DNA binding"/>
    <property type="evidence" value="ECO:0007669"/>
    <property type="project" value="InterPro"/>
</dbReference>
<feature type="domain" description="AAA+ ATPase" evidence="7">
    <location>
        <begin position="88"/>
        <end position="248"/>
    </location>
</feature>
<dbReference type="Gene3D" id="1.20.272.10">
    <property type="match status" value="1"/>
</dbReference>
<evidence type="ECO:0000313" key="8">
    <source>
        <dbReference type="EMBL" id="CCO15731.1"/>
    </source>
</evidence>
<dbReference type="FunFam" id="1.20.272.10:FF:000002">
    <property type="entry name" value="Replication factor C subunit 3"/>
    <property type="match status" value="1"/>
</dbReference>
<dbReference type="Gene3D" id="3.40.50.300">
    <property type="entry name" value="P-loop containing nucleotide triphosphate hydrolases"/>
    <property type="match status" value="1"/>
</dbReference>
<evidence type="ECO:0000256" key="6">
    <source>
        <dbReference type="SAM" id="Phobius"/>
    </source>
</evidence>
<dbReference type="InterPro" id="IPR027417">
    <property type="entry name" value="P-loop_NTPase"/>
</dbReference>
<keyword evidence="5" id="KW-0539">Nucleus</keyword>
<evidence type="ECO:0000256" key="3">
    <source>
        <dbReference type="ARBA" id="ARBA00005378"/>
    </source>
</evidence>
<dbReference type="GO" id="GO:0005663">
    <property type="term" value="C:DNA replication factor C complex"/>
    <property type="evidence" value="ECO:0007669"/>
    <property type="project" value="TreeGrafter"/>
</dbReference>
<comment type="subcellular location">
    <subcellularLocation>
        <location evidence="2">Nucleus</location>
    </subcellularLocation>
</comment>
<evidence type="ECO:0000256" key="1">
    <source>
        <dbReference type="ARBA" id="ARBA00002386"/>
    </source>
</evidence>
<dbReference type="PANTHER" id="PTHR11669:SF1">
    <property type="entry name" value="REPLICATION FACTOR C SUBUNIT 3"/>
    <property type="match status" value="1"/>
</dbReference>
<dbReference type="eggNOG" id="KOG2035">
    <property type="taxonomic scope" value="Eukaryota"/>
</dbReference>